<dbReference type="EMBL" id="VOPW01000001">
    <property type="protein sequence ID" value="TXC65527.1"/>
    <property type="molecule type" value="Genomic_DNA"/>
</dbReference>
<accession>A0A5C6TYB4</accession>
<dbReference type="PROSITE" id="PS51186">
    <property type="entry name" value="GNAT"/>
    <property type="match status" value="1"/>
</dbReference>
<evidence type="ECO:0000313" key="5">
    <source>
        <dbReference type="Proteomes" id="UP000321832"/>
    </source>
</evidence>
<dbReference type="SUPFAM" id="SSF55729">
    <property type="entry name" value="Acyl-CoA N-acyltransferases (Nat)"/>
    <property type="match status" value="1"/>
</dbReference>
<keyword evidence="2" id="KW-0012">Acyltransferase</keyword>
<sequence length="157" mass="17681">MHRHWPRSMRPACCSGPPRSNCVRPMPPRWSRGWRASPPPALAAGRRRRPVLGYCYASTFAEREAYRWSVTTTAYVRDGHHRRGIGRAMYAQLLEALRRQGAVRAFAGITLPNEGSVGLHRALGFEPVGLYPQAGFKLGRWWDVALVWPGAAPPRPR</sequence>
<keyword evidence="1 4" id="KW-0808">Transferase</keyword>
<dbReference type="CDD" id="cd04301">
    <property type="entry name" value="NAT_SF"/>
    <property type="match status" value="1"/>
</dbReference>
<proteinExistence type="predicted"/>
<dbReference type="PANTHER" id="PTHR43072">
    <property type="entry name" value="N-ACETYLTRANSFERASE"/>
    <property type="match status" value="1"/>
</dbReference>
<keyword evidence="5" id="KW-1185">Reference proteome</keyword>
<name>A0A5C6TYB4_9BURK</name>
<evidence type="ECO:0000256" key="2">
    <source>
        <dbReference type="ARBA" id="ARBA00023315"/>
    </source>
</evidence>
<dbReference type="InterPro" id="IPR016181">
    <property type="entry name" value="Acyl_CoA_acyltransferase"/>
</dbReference>
<organism evidence="4 5">
    <name type="scientific">Piscinibacter aquaticus</name>
    <dbReference type="NCBI Taxonomy" id="392597"/>
    <lineage>
        <taxon>Bacteria</taxon>
        <taxon>Pseudomonadati</taxon>
        <taxon>Pseudomonadota</taxon>
        <taxon>Betaproteobacteria</taxon>
        <taxon>Burkholderiales</taxon>
        <taxon>Sphaerotilaceae</taxon>
        <taxon>Piscinibacter</taxon>
    </lineage>
</organism>
<reference evidence="4 5" key="1">
    <citation type="submission" date="2019-08" db="EMBL/GenBank/DDBJ databases">
        <authorList>
            <person name="Khan S.A."/>
            <person name="Jeon C.O."/>
            <person name="Jeong S.E."/>
        </authorList>
    </citation>
    <scope>NUCLEOTIDE SEQUENCE [LARGE SCALE GENOMIC DNA]</scope>
    <source>
        <strain evidence="5">IMCC1728</strain>
    </source>
</reference>
<gene>
    <name evidence="4" type="ORF">FSC37_03655</name>
</gene>
<dbReference type="AlphaFoldDB" id="A0A5C6TYB4"/>
<comment type="caution">
    <text evidence="4">The sequence shown here is derived from an EMBL/GenBank/DDBJ whole genome shotgun (WGS) entry which is preliminary data.</text>
</comment>
<dbReference type="Proteomes" id="UP000321832">
    <property type="component" value="Unassembled WGS sequence"/>
</dbReference>
<dbReference type="Gene3D" id="3.40.630.30">
    <property type="match status" value="1"/>
</dbReference>
<evidence type="ECO:0000259" key="3">
    <source>
        <dbReference type="PROSITE" id="PS51186"/>
    </source>
</evidence>
<protein>
    <submittedName>
        <fullName evidence="4">N-acetyltransferase</fullName>
    </submittedName>
</protein>
<dbReference type="GO" id="GO:0016747">
    <property type="term" value="F:acyltransferase activity, transferring groups other than amino-acyl groups"/>
    <property type="evidence" value="ECO:0007669"/>
    <property type="project" value="InterPro"/>
</dbReference>
<dbReference type="PANTHER" id="PTHR43072:SF23">
    <property type="entry name" value="UPF0039 PROTEIN C11D3.02C"/>
    <property type="match status" value="1"/>
</dbReference>
<dbReference type="Pfam" id="PF13420">
    <property type="entry name" value="Acetyltransf_4"/>
    <property type="match status" value="1"/>
</dbReference>
<evidence type="ECO:0000256" key="1">
    <source>
        <dbReference type="ARBA" id="ARBA00022679"/>
    </source>
</evidence>
<evidence type="ECO:0000313" key="4">
    <source>
        <dbReference type="EMBL" id="TXC65527.1"/>
    </source>
</evidence>
<dbReference type="InterPro" id="IPR000182">
    <property type="entry name" value="GNAT_dom"/>
</dbReference>
<feature type="domain" description="N-acetyltransferase" evidence="3">
    <location>
        <begin position="1"/>
        <end position="147"/>
    </location>
</feature>